<dbReference type="Pfam" id="PF13557">
    <property type="entry name" value="Phenol_MetA_deg"/>
    <property type="match status" value="1"/>
</dbReference>
<dbReference type="KEGG" id="paby:Ga0080574_TMP469"/>
<organism evidence="2 3">
    <name type="scientific">Salipiger abyssi</name>
    <dbReference type="NCBI Taxonomy" id="1250539"/>
    <lineage>
        <taxon>Bacteria</taxon>
        <taxon>Pseudomonadati</taxon>
        <taxon>Pseudomonadota</taxon>
        <taxon>Alphaproteobacteria</taxon>
        <taxon>Rhodobacterales</taxon>
        <taxon>Roseobacteraceae</taxon>
        <taxon>Salipiger</taxon>
    </lineage>
</organism>
<keyword evidence="1" id="KW-0732">Signal</keyword>
<accession>A0A1P8UN47</accession>
<geneLocation type="plasmid" evidence="3">
    <name>ppaby1</name>
</geneLocation>
<gene>
    <name evidence="2" type="ORF">Ga0080574_TMP469</name>
</gene>
<dbReference type="InterPro" id="IPR025737">
    <property type="entry name" value="FApF"/>
</dbReference>
<evidence type="ECO:0008006" key="4">
    <source>
        <dbReference type="Google" id="ProtNLM"/>
    </source>
</evidence>
<reference evidence="2 3" key="1">
    <citation type="submission" date="2016-04" db="EMBL/GenBank/DDBJ databases">
        <title>Deep-sea bacteria in the southern Pacific.</title>
        <authorList>
            <person name="Tang K."/>
        </authorList>
    </citation>
    <scope>NUCLEOTIDE SEQUENCE [LARGE SCALE GENOMIC DNA]</scope>
    <source>
        <strain evidence="2 3">JLT2014</strain>
        <plasmid evidence="3">ppaby1</plasmid>
    </source>
</reference>
<name>A0A1P8UN47_9RHOB</name>
<feature type="signal peptide" evidence="1">
    <location>
        <begin position="1"/>
        <end position="24"/>
    </location>
</feature>
<dbReference type="RefSeq" id="WP_076694925.1">
    <property type="nucleotide sequence ID" value="NZ_CP015091.1"/>
</dbReference>
<dbReference type="Proteomes" id="UP000187059">
    <property type="component" value="Plasmid pPABY1"/>
</dbReference>
<dbReference type="AlphaFoldDB" id="A0A1P8UN47"/>
<evidence type="ECO:0000313" key="3">
    <source>
        <dbReference type="Proteomes" id="UP000187059"/>
    </source>
</evidence>
<sequence length="322" mass="33955" precursor="true">MIRLSKRLAQAAIILFAATGTAQALEGTAPAGPIGGTDLNQALLPQPGLYPFLVGGGVDLSRYRLGGGDDVRGDGHVGFGAVGALFVYPQTLFGGQLASSFGAGKQRVCYSAGPAPESCSEGAMDIYTDLLLWSKFSPSKAFADQPRDRAFPIPYGTAFMLGLGVTWPTGEYSSSDPVNVGSNFFTISPTMAVTHTAPSIFGAGPGRATQVSARLFYNHYTENGDTDYNTGNTVSLDFSASEIVGPWQFGVAGTGWTQIADDKIDGNSNGLRGSAMNLGLIAQYSFTVANRPAFIKAKYLWMVEGEYIPQSEGLTVSMGFKF</sequence>
<evidence type="ECO:0000256" key="1">
    <source>
        <dbReference type="SAM" id="SignalP"/>
    </source>
</evidence>
<dbReference type="OrthoDB" id="8410150at2"/>
<feature type="chain" id="PRO_5013292444" description="Transporter" evidence="1">
    <location>
        <begin position="25"/>
        <end position="322"/>
    </location>
</feature>
<protein>
    <recommendedName>
        <fullName evidence="4">Transporter</fullName>
    </recommendedName>
</protein>
<dbReference type="EMBL" id="CP015091">
    <property type="protein sequence ID" value="APZ50803.1"/>
    <property type="molecule type" value="Genomic_DNA"/>
</dbReference>
<keyword evidence="3" id="KW-1185">Reference proteome</keyword>
<keyword evidence="2" id="KW-0614">Plasmid</keyword>
<evidence type="ECO:0000313" key="2">
    <source>
        <dbReference type="EMBL" id="APZ50803.1"/>
    </source>
</evidence>
<proteinExistence type="predicted"/>